<keyword evidence="3" id="KW-1185">Reference proteome</keyword>
<dbReference type="InterPro" id="IPR001163">
    <property type="entry name" value="Sm_dom_euk/arc"/>
</dbReference>
<feature type="domain" description="Sm" evidence="1">
    <location>
        <begin position="18"/>
        <end position="74"/>
    </location>
</feature>
<dbReference type="Pfam" id="PF01423">
    <property type="entry name" value="LSM"/>
    <property type="match status" value="1"/>
</dbReference>
<dbReference type="SUPFAM" id="SSF50182">
    <property type="entry name" value="Sm-like ribonucleoproteins"/>
    <property type="match status" value="1"/>
</dbReference>
<name>A0A1B7TFA5_9ASCO</name>
<protein>
    <recommendedName>
        <fullName evidence="1">Sm domain-containing protein</fullName>
    </recommendedName>
</protein>
<organism evidence="2 3">
    <name type="scientific">Hanseniaspora valbyensis NRRL Y-1626</name>
    <dbReference type="NCBI Taxonomy" id="766949"/>
    <lineage>
        <taxon>Eukaryota</taxon>
        <taxon>Fungi</taxon>
        <taxon>Dikarya</taxon>
        <taxon>Ascomycota</taxon>
        <taxon>Saccharomycotina</taxon>
        <taxon>Saccharomycetes</taxon>
        <taxon>Saccharomycodales</taxon>
        <taxon>Saccharomycodaceae</taxon>
        <taxon>Hanseniaspora</taxon>
    </lineage>
</organism>
<accession>A0A1B7TFA5</accession>
<dbReference type="InterPro" id="IPR010920">
    <property type="entry name" value="LSM_dom_sf"/>
</dbReference>
<sequence>MAITNKNSSTATVNNTYYTNYLNKNVTIHFKNIDKYTVKGKLISFDNYNNITVETNTEDKDKCVVIRGCNIDSIETSK</sequence>
<evidence type="ECO:0000259" key="1">
    <source>
        <dbReference type="Pfam" id="PF01423"/>
    </source>
</evidence>
<dbReference type="Proteomes" id="UP000092321">
    <property type="component" value="Unassembled WGS sequence"/>
</dbReference>
<dbReference type="EMBL" id="LXPE01000009">
    <property type="protein sequence ID" value="OBA27388.1"/>
    <property type="molecule type" value="Genomic_DNA"/>
</dbReference>
<dbReference type="Gene3D" id="2.30.30.100">
    <property type="match status" value="1"/>
</dbReference>
<evidence type="ECO:0000313" key="2">
    <source>
        <dbReference type="EMBL" id="OBA27388.1"/>
    </source>
</evidence>
<evidence type="ECO:0000313" key="3">
    <source>
        <dbReference type="Proteomes" id="UP000092321"/>
    </source>
</evidence>
<proteinExistence type="predicted"/>
<dbReference type="AlphaFoldDB" id="A0A1B7TFA5"/>
<reference evidence="3" key="1">
    <citation type="journal article" date="2016" name="Proc. Natl. Acad. Sci. U.S.A.">
        <title>Comparative genomics of biotechnologically important yeasts.</title>
        <authorList>
            <person name="Riley R."/>
            <person name="Haridas S."/>
            <person name="Wolfe K.H."/>
            <person name="Lopes M.R."/>
            <person name="Hittinger C.T."/>
            <person name="Goeker M."/>
            <person name="Salamov A.A."/>
            <person name="Wisecaver J.H."/>
            <person name="Long T.M."/>
            <person name="Calvey C.H."/>
            <person name="Aerts A.L."/>
            <person name="Barry K.W."/>
            <person name="Choi C."/>
            <person name="Clum A."/>
            <person name="Coughlan A.Y."/>
            <person name="Deshpande S."/>
            <person name="Douglass A.P."/>
            <person name="Hanson S.J."/>
            <person name="Klenk H.-P."/>
            <person name="LaButti K.M."/>
            <person name="Lapidus A."/>
            <person name="Lindquist E.A."/>
            <person name="Lipzen A.M."/>
            <person name="Meier-Kolthoff J.P."/>
            <person name="Ohm R.A."/>
            <person name="Otillar R.P."/>
            <person name="Pangilinan J.L."/>
            <person name="Peng Y."/>
            <person name="Rokas A."/>
            <person name="Rosa C.A."/>
            <person name="Scheuner C."/>
            <person name="Sibirny A.A."/>
            <person name="Slot J.C."/>
            <person name="Stielow J.B."/>
            <person name="Sun H."/>
            <person name="Kurtzman C.P."/>
            <person name="Blackwell M."/>
            <person name="Grigoriev I.V."/>
            <person name="Jeffries T.W."/>
        </authorList>
    </citation>
    <scope>NUCLEOTIDE SEQUENCE [LARGE SCALE GENOMIC DNA]</scope>
    <source>
        <strain evidence="3">NRRL Y-1626</strain>
    </source>
</reference>
<gene>
    <name evidence="2" type="ORF">HANVADRAFT_52407</name>
</gene>
<dbReference type="GO" id="GO:0032991">
    <property type="term" value="C:protein-containing complex"/>
    <property type="evidence" value="ECO:0007669"/>
    <property type="project" value="UniProtKB-ARBA"/>
</dbReference>
<dbReference type="CDD" id="cd00600">
    <property type="entry name" value="Sm_like"/>
    <property type="match status" value="1"/>
</dbReference>
<comment type="caution">
    <text evidence="2">The sequence shown here is derived from an EMBL/GenBank/DDBJ whole genome shotgun (WGS) entry which is preliminary data.</text>
</comment>